<gene>
    <name evidence="7" type="ORF">B0J13DRAFT_553030</name>
</gene>
<keyword evidence="3" id="KW-0274">FAD</keyword>
<dbReference type="Pfam" id="PF01565">
    <property type="entry name" value="FAD_binding_4"/>
    <property type="match status" value="1"/>
</dbReference>
<feature type="domain" description="FAD-binding PCMH-type" evidence="6">
    <location>
        <begin position="73"/>
        <end position="244"/>
    </location>
</feature>
<comment type="similarity">
    <text evidence="1">Belongs to the oxygen-dependent FAD-linked oxidoreductase family.</text>
</comment>
<accession>A0A9P9EYM9</accession>
<evidence type="ECO:0000256" key="1">
    <source>
        <dbReference type="ARBA" id="ARBA00005466"/>
    </source>
</evidence>
<dbReference type="InterPro" id="IPR036318">
    <property type="entry name" value="FAD-bd_PCMH-like_sf"/>
</dbReference>
<keyword evidence="4" id="KW-0560">Oxidoreductase</keyword>
<sequence length="503" mass="54891">MLWLAPLVSGLFSEAALANRLGGSWYANGTRAFPNPTVSPGCQQACTELAVDFGAALHYPGTDNITWWDARQQAVQPACRVEPSSPVDVARIMAILVENECRFAVKCGGHSRSPDDSNSVGGVTIDLRRLNTVALSANNTSATIGGGANTYQVYSALERFNMSFVGGRVDTVGMGGFTLGGGTSPISSKYGWALDNIFEYEVVLANSSIVTASEHRNPDLYWALRGGGNNFGVVTSFLVRVFPLGPVYGGSWIFSDDYTDEMLEESQRLFTLVDDPDMTYWYAYSYNQLQDRFTTSATGRYVEPISNPPVFDGLSRIPSESSSGVINSLGNFSVRGPITGTVRHLFTTITYYPSLALSRKGIELFKDEMQSVKNVSGLSAFLIVYPIQTNVLRAMKERGGNSLGIDEDAPLILTLISLGWSDAADDAAMNAFSDRVVGGMKTAALELSVYHPYIYLNYAKSDQDVFSGYGEHNRRRLIEIQKSVDPDGVFTSQGLWRGYFKLV</sequence>
<dbReference type="InterPro" id="IPR016166">
    <property type="entry name" value="FAD-bd_PCMH"/>
</dbReference>
<dbReference type="InterPro" id="IPR006094">
    <property type="entry name" value="Oxid_FAD_bind_N"/>
</dbReference>
<dbReference type="PANTHER" id="PTHR42973">
    <property type="entry name" value="BINDING OXIDOREDUCTASE, PUTATIVE (AFU_ORTHOLOGUE AFUA_1G17690)-RELATED"/>
    <property type="match status" value="1"/>
</dbReference>
<reference evidence="7" key="1">
    <citation type="journal article" date="2021" name="Nat. Commun.">
        <title>Genetic determinants of endophytism in the Arabidopsis root mycobiome.</title>
        <authorList>
            <person name="Mesny F."/>
            <person name="Miyauchi S."/>
            <person name="Thiergart T."/>
            <person name="Pickel B."/>
            <person name="Atanasova L."/>
            <person name="Karlsson M."/>
            <person name="Huettel B."/>
            <person name="Barry K.W."/>
            <person name="Haridas S."/>
            <person name="Chen C."/>
            <person name="Bauer D."/>
            <person name="Andreopoulos W."/>
            <person name="Pangilinan J."/>
            <person name="LaButti K."/>
            <person name="Riley R."/>
            <person name="Lipzen A."/>
            <person name="Clum A."/>
            <person name="Drula E."/>
            <person name="Henrissat B."/>
            <person name="Kohler A."/>
            <person name="Grigoriev I.V."/>
            <person name="Martin F.M."/>
            <person name="Hacquard S."/>
        </authorList>
    </citation>
    <scope>NUCLEOTIDE SEQUENCE</scope>
    <source>
        <strain evidence="7">MPI-CAGE-AT-0021</strain>
    </source>
</reference>
<dbReference type="PROSITE" id="PS51387">
    <property type="entry name" value="FAD_PCMH"/>
    <property type="match status" value="1"/>
</dbReference>
<evidence type="ECO:0000313" key="7">
    <source>
        <dbReference type="EMBL" id="KAH7146996.1"/>
    </source>
</evidence>
<proteinExistence type="inferred from homology"/>
<evidence type="ECO:0000256" key="2">
    <source>
        <dbReference type="ARBA" id="ARBA00022630"/>
    </source>
</evidence>
<organism evidence="7 8">
    <name type="scientific">Dactylonectria estremocensis</name>
    <dbReference type="NCBI Taxonomy" id="1079267"/>
    <lineage>
        <taxon>Eukaryota</taxon>
        <taxon>Fungi</taxon>
        <taxon>Dikarya</taxon>
        <taxon>Ascomycota</taxon>
        <taxon>Pezizomycotina</taxon>
        <taxon>Sordariomycetes</taxon>
        <taxon>Hypocreomycetidae</taxon>
        <taxon>Hypocreales</taxon>
        <taxon>Nectriaceae</taxon>
        <taxon>Dactylonectria</taxon>
    </lineage>
</organism>
<evidence type="ECO:0000256" key="4">
    <source>
        <dbReference type="ARBA" id="ARBA00023002"/>
    </source>
</evidence>
<dbReference type="GO" id="GO:0016491">
    <property type="term" value="F:oxidoreductase activity"/>
    <property type="evidence" value="ECO:0007669"/>
    <property type="project" value="UniProtKB-KW"/>
</dbReference>
<dbReference type="GO" id="GO:0071949">
    <property type="term" value="F:FAD binding"/>
    <property type="evidence" value="ECO:0007669"/>
    <property type="project" value="InterPro"/>
</dbReference>
<evidence type="ECO:0000259" key="6">
    <source>
        <dbReference type="PROSITE" id="PS51387"/>
    </source>
</evidence>
<dbReference type="InterPro" id="IPR050416">
    <property type="entry name" value="FAD-linked_Oxidoreductase"/>
</dbReference>
<dbReference type="Proteomes" id="UP000717696">
    <property type="component" value="Unassembled WGS sequence"/>
</dbReference>
<evidence type="ECO:0000256" key="3">
    <source>
        <dbReference type="ARBA" id="ARBA00022827"/>
    </source>
</evidence>
<keyword evidence="2" id="KW-0285">Flavoprotein</keyword>
<dbReference type="AlphaFoldDB" id="A0A9P9EYM9"/>
<dbReference type="InterPro" id="IPR016169">
    <property type="entry name" value="FAD-bd_PCMH_sub2"/>
</dbReference>
<feature type="signal peptide" evidence="5">
    <location>
        <begin position="1"/>
        <end position="18"/>
    </location>
</feature>
<dbReference type="PANTHER" id="PTHR42973:SF54">
    <property type="entry name" value="FAD-BINDING PCMH-TYPE DOMAIN-CONTAINING PROTEIN"/>
    <property type="match status" value="1"/>
</dbReference>
<keyword evidence="8" id="KW-1185">Reference proteome</keyword>
<dbReference type="Gene3D" id="3.30.465.10">
    <property type="match status" value="1"/>
</dbReference>
<dbReference type="EMBL" id="JAGMUU010000008">
    <property type="protein sequence ID" value="KAH7146996.1"/>
    <property type="molecule type" value="Genomic_DNA"/>
</dbReference>
<keyword evidence="5" id="KW-0732">Signal</keyword>
<dbReference type="SUPFAM" id="SSF56176">
    <property type="entry name" value="FAD-binding/transporter-associated domain-like"/>
    <property type="match status" value="1"/>
</dbReference>
<dbReference type="OrthoDB" id="2151789at2759"/>
<feature type="chain" id="PRO_5040215172" evidence="5">
    <location>
        <begin position="19"/>
        <end position="503"/>
    </location>
</feature>
<name>A0A9P9EYM9_9HYPO</name>
<protein>
    <submittedName>
        <fullName evidence="7">FAD binding domain protein</fullName>
    </submittedName>
</protein>
<comment type="caution">
    <text evidence="7">The sequence shown here is derived from an EMBL/GenBank/DDBJ whole genome shotgun (WGS) entry which is preliminary data.</text>
</comment>
<evidence type="ECO:0000256" key="5">
    <source>
        <dbReference type="SAM" id="SignalP"/>
    </source>
</evidence>
<evidence type="ECO:0000313" key="8">
    <source>
        <dbReference type="Proteomes" id="UP000717696"/>
    </source>
</evidence>